<organism evidence="3 4">
    <name type="scientific">Okeania hirsuta</name>
    <dbReference type="NCBI Taxonomy" id="1458930"/>
    <lineage>
        <taxon>Bacteria</taxon>
        <taxon>Bacillati</taxon>
        <taxon>Cyanobacteriota</taxon>
        <taxon>Cyanophyceae</taxon>
        <taxon>Oscillatoriophycideae</taxon>
        <taxon>Oscillatoriales</taxon>
        <taxon>Microcoleaceae</taxon>
        <taxon>Okeania</taxon>
    </lineage>
</organism>
<keyword evidence="1" id="KW-0812">Transmembrane</keyword>
<dbReference type="Proteomes" id="UP000269154">
    <property type="component" value="Unassembled WGS sequence"/>
</dbReference>
<dbReference type="AlphaFoldDB" id="A0A3N6RJ59"/>
<sequence>MDKEQKKQAHLDERLRNHIEGKFGQAKRGFSLAKVMAKLPETSMTAIAMTFLVINLSTLAGRGIFSFFVVFWRKNCFCGVFYNLKL</sequence>
<accession>A0A3N6RJ59</accession>
<protein>
    <recommendedName>
        <fullName evidence="2">Transposase DDE domain-containing protein</fullName>
    </recommendedName>
</protein>
<evidence type="ECO:0000313" key="4">
    <source>
        <dbReference type="Proteomes" id="UP000269154"/>
    </source>
</evidence>
<comment type="caution">
    <text evidence="3">The sequence shown here is derived from an EMBL/GenBank/DDBJ whole genome shotgun (WGS) entry which is preliminary data.</text>
</comment>
<gene>
    <name evidence="3" type="ORF">D5R40_21410</name>
</gene>
<dbReference type="Pfam" id="PF13586">
    <property type="entry name" value="DDE_Tnp_1_2"/>
    <property type="match status" value="1"/>
</dbReference>
<evidence type="ECO:0000259" key="2">
    <source>
        <dbReference type="Pfam" id="PF13586"/>
    </source>
</evidence>
<keyword evidence="4" id="KW-1185">Reference proteome</keyword>
<dbReference type="RefSeq" id="WP_124155147.1">
    <property type="nucleotide sequence ID" value="NZ_CAWOLW010000049.1"/>
</dbReference>
<reference evidence="3 4" key="1">
    <citation type="journal article" date="2018" name="ACS Chem. Biol.">
        <title>Ketoreductase domain dysfunction expands chemodiversity: malyngamide biosynthesis in the cyanobacterium Okeania hirsuta.</title>
        <authorList>
            <person name="Moss N.A."/>
            <person name="Leao T."/>
            <person name="Rankin M."/>
            <person name="McCullough T.M."/>
            <person name="Qu P."/>
            <person name="Korobeynikov A."/>
            <person name="Smith J.L."/>
            <person name="Gerwick L."/>
            <person name="Gerwick W.H."/>
        </authorList>
    </citation>
    <scope>NUCLEOTIDE SEQUENCE [LARGE SCALE GENOMIC DNA]</scope>
    <source>
        <strain evidence="3 4">PAB10Feb10-1</strain>
    </source>
</reference>
<dbReference type="InterPro" id="IPR025668">
    <property type="entry name" value="Tnp_DDE_dom"/>
</dbReference>
<keyword evidence="1" id="KW-1133">Transmembrane helix</keyword>
<evidence type="ECO:0000256" key="1">
    <source>
        <dbReference type="SAM" id="Phobius"/>
    </source>
</evidence>
<evidence type="ECO:0000313" key="3">
    <source>
        <dbReference type="EMBL" id="RQH33506.1"/>
    </source>
</evidence>
<proteinExistence type="predicted"/>
<dbReference type="EMBL" id="RCBY01000142">
    <property type="protein sequence ID" value="RQH33506.1"/>
    <property type="molecule type" value="Genomic_DNA"/>
</dbReference>
<dbReference type="OrthoDB" id="9770860at2"/>
<feature type="transmembrane region" description="Helical" evidence="1">
    <location>
        <begin position="46"/>
        <end position="72"/>
    </location>
</feature>
<keyword evidence="1" id="KW-0472">Membrane</keyword>
<feature type="domain" description="Transposase DDE" evidence="2">
    <location>
        <begin position="4"/>
        <end position="56"/>
    </location>
</feature>
<name>A0A3N6RJ59_9CYAN</name>